<comment type="caution">
    <text evidence="2">The sequence shown here is derived from an EMBL/GenBank/DDBJ whole genome shotgun (WGS) entry which is preliminary data.</text>
</comment>
<dbReference type="InterPro" id="IPR003959">
    <property type="entry name" value="ATPase_AAA_core"/>
</dbReference>
<dbReference type="PANTHER" id="PTHR37816:SF2">
    <property type="entry name" value="DNA TOPOLOGY MODULATION PROTEIN FLAR-RELATED PROTEIN"/>
    <property type="match status" value="1"/>
</dbReference>
<sequence length="166" mass="18952">MRVCIVGPSGAGKSTIARRLAHEFNLAAFEFDSIYWDLSGADFVKHSEKSMAAAIGEILARDSWIVEGAYDKRMVPFLAECSLILKVEVPFWLRAVRLIRRYLRSLAERKRPRETLWNTLHLVRFSYSFDQRLDRFLAGDSELSRKVVSASDASSCIRVMRAMNSC</sequence>
<evidence type="ECO:0000313" key="3">
    <source>
        <dbReference type="Proteomes" id="UP000062998"/>
    </source>
</evidence>
<reference evidence="2 3" key="1">
    <citation type="submission" date="2015-11" db="EMBL/GenBank/DDBJ databases">
        <title>Expanding the genomic diversity of Burkholderia species for the development of highly accurate diagnostics.</title>
        <authorList>
            <person name="Sahl J."/>
            <person name="Keim P."/>
            <person name="Wagner D."/>
        </authorList>
    </citation>
    <scope>NUCLEOTIDE SEQUENCE [LARGE SCALE GENOMIC DNA]</scope>
    <source>
        <strain evidence="2 3">MSMB2167WGS</strain>
    </source>
</reference>
<dbReference type="InterPro" id="IPR052922">
    <property type="entry name" value="Cytidylate_Kinase-2"/>
</dbReference>
<organism evidence="2 3">
    <name type="scientific">Burkholderia ubonensis</name>
    <dbReference type="NCBI Taxonomy" id="101571"/>
    <lineage>
        <taxon>Bacteria</taxon>
        <taxon>Pseudomonadati</taxon>
        <taxon>Pseudomonadota</taxon>
        <taxon>Betaproteobacteria</taxon>
        <taxon>Burkholderiales</taxon>
        <taxon>Burkholderiaceae</taxon>
        <taxon>Burkholderia</taxon>
        <taxon>Burkholderia cepacia complex</taxon>
    </lineage>
</organism>
<dbReference type="Proteomes" id="UP000062998">
    <property type="component" value="Unassembled WGS sequence"/>
</dbReference>
<dbReference type="GO" id="GO:0005524">
    <property type="term" value="F:ATP binding"/>
    <property type="evidence" value="ECO:0007669"/>
    <property type="project" value="InterPro"/>
</dbReference>
<name>A0A105INA9_9BURK</name>
<evidence type="ECO:0000259" key="1">
    <source>
        <dbReference type="Pfam" id="PF00004"/>
    </source>
</evidence>
<dbReference type="CDD" id="cd02019">
    <property type="entry name" value="NK"/>
    <property type="match status" value="1"/>
</dbReference>
<evidence type="ECO:0000313" key="2">
    <source>
        <dbReference type="EMBL" id="KWE08351.1"/>
    </source>
</evidence>
<feature type="domain" description="ATPase AAA-type core" evidence="1">
    <location>
        <begin position="3"/>
        <end position="55"/>
    </location>
</feature>
<gene>
    <name evidence="2" type="ORF">WL73_07845</name>
</gene>
<dbReference type="Gene3D" id="3.40.50.300">
    <property type="entry name" value="P-loop containing nucleotide triphosphate hydrolases"/>
    <property type="match status" value="1"/>
</dbReference>
<dbReference type="AlphaFoldDB" id="A0A105INA9"/>
<proteinExistence type="predicted"/>
<dbReference type="SUPFAM" id="SSF52540">
    <property type="entry name" value="P-loop containing nucleoside triphosphate hydrolases"/>
    <property type="match status" value="1"/>
</dbReference>
<dbReference type="OrthoDB" id="5296079at2"/>
<dbReference type="InterPro" id="IPR027417">
    <property type="entry name" value="P-loop_NTPase"/>
</dbReference>
<dbReference type="GO" id="GO:0016887">
    <property type="term" value="F:ATP hydrolysis activity"/>
    <property type="evidence" value="ECO:0007669"/>
    <property type="project" value="InterPro"/>
</dbReference>
<protein>
    <submittedName>
        <fullName evidence="2">AAA family ATPase</fullName>
    </submittedName>
</protein>
<dbReference type="PANTHER" id="PTHR37816">
    <property type="entry name" value="YALI0E33011P"/>
    <property type="match status" value="1"/>
</dbReference>
<dbReference type="Pfam" id="PF00004">
    <property type="entry name" value="AAA"/>
    <property type="match status" value="1"/>
</dbReference>
<dbReference type="EMBL" id="LPIX01000030">
    <property type="protein sequence ID" value="KWE08351.1"/>
    <property type="molecule type" value="Genomic_DNA"/>
</dbReference>
<accession>A0A105INA9</accession>